<dbReference type="PRINTS" id="PR00344">
    <property type="entry name" value="BCTRLSENSOR"/>
</dbReference>
<name>A0A8J7GC58_9ACTN</name>
<evidence type="ECO:0000256" key="11">
    <source>
        <dbReference type="ARBA" id="ARBA00039401"/>
    </source>
</evidence>
<dbReference type="SUPFAM" id="SSF55785">
    <property type="entry name" value="PYP-like sensor domain (PAS domain)"/>
    <property type="match status" value="1"/>
</dbReference>
<dbReference type="SMART" id="SM01079">
    <property type="entry name" value="CHASE"/>
    <property type="match status" value="1"/>
</dbReference>
<keyword evidence="7 15" id="KW-0418">Kinase</keyword>
<evidence type="ECO:0000259" key="12">
    <source>
        <dbReference type="PROSITE" id="PS50109"/>
    </source>
</evidence>
<evidence type="ECO:0000256" key="3">
    <source>
        <dbReference type="ARBA" id="ARBA00012438"/>
    </source>
</evidence>
<dbReference type="EC" id="2.7.13.3" evidence="3"/>
<sequence length="719" mass="76289">MRLRRWMRSAMALSVLVALAGLAGTAGVAAVLVAGQRHEADDQLERRTELMAEAVTTEADRYVDSLRTVAAATAALETVTASRFGQVAAPLRRMSLAGATSVAFLVPAADGQIAGVQALWRSRGAPDITLTPVGTGREHIFSIFSEPLDGGLPAATGTDVTQLPAPDQAFTQARRTGQTTVSDTYLLLRDRDVPPDRRQLSFILTAPVYEPPDAAGRQEFRGWVLMGIRGQDFIGATLRRISQNLLDVTLSAQGADGARVAVATLRATVSGERDLHRDVDVTMAQRQWHLSIEAPSERLPGGSGVLPTTVAVAGGVLSLLLAGLVYVLATGRLRAQNQVRAATAQLRTAETQARDQASLLETVLNSINDGVAVVDADGEFLLHNPAARRILGVELHGTAQPESWQAHYGIYRPDGAVPFPVEEQPLVRALAGERTDGVEMIIRNARHPNGVRIAVSGRPLGPGAGRAGAMAVFHDVTVQHAREAELTSFAGMVAHDLRTPLTMVVGYTELLAESVDAGSVDPVTLRTPLTQISAGAERMGQLIHDLLVYATARDASLHSTDFDLADVASDVVTLITASLRPEGEPMPRVTVGALPTVRADQNMIRQLLDNLIGNAIKYTPPGEAARIDISAYPDRPGWVRIEVADHGIGVPEGQHEAIFAGFHRAHADGPYAGTGLGLAICKHIVDRHGGTIAVADNPGGGSRFSFTLELGDPQDPDGE</sequence>
<keyword evidence="5" id="KW-0808">Transferase</keyword>
<dbReference type="InterPro" id="IPR042240">
    <property type="entry name" value="CHASE_sf"/>
</dbReference>
<dbReference type="GO" id="GO:0000155">
    <property type="term" value="F:phosphorelay sensor kinase activity"/>
    <property type="evidence" value="ECO:0007669"/>
    <property type="project" value="InterPro"/>
</dbReference>
<dbReference type="SMART" id="SM00387">
    <property type="entry name" value="HATPase_c"/>
    <property type="match status" value="1"/>
</dbReference>
<dbReference type="Pfam" id="PF03924">
    <property type="entry name" value="CHASE"/>
    <property type="match status" value="1"/>
</dbReference>
<dbReference type="InterPro" id="IPR003661">
    <property type="entry name" value="HisK_dim/P_dom"/>
</dbReference>
<proteinExistence type="predicted"/>
<evidence type="ECO:0000256" key="4">
    <source>
        <dbReference type="ARBA" id="ARBA00022553"/>
    </source>
</evidence>
<evidence type="ECO:0000256" key="7">
    <source>
        <dbReference type="ARBA" id="ARBA00022777"/>
    </source>
</evidence>
<organism evidence="15 16">
    <name type="scientific">Longispora fulva</name>
    <dbReference type="NCBI Taxonomy" id="619741"/>
    <lineage>
        <taxon>Bacteria</taxon>
        <taxon>Bacillati</taxon>
        <taxon>Actinomycetota</taxon>
        <taxon>Actinomycetes</taxon>
        <taxon>Micromonosporales</taxon>
        <taxon>Micromonosporaceae</taxon>
        <taxon>Longispora</taxon>
    </lineage>
</organism>
<gene>
    <name evidence="15" type="ORF">IW245_001070</name>
</gene>
<keyword evidence="10" id="KW-0472">Membrane</keyword>
<keyword evidence="16" id="KW-1185">Reference proteome</keyword>
<feature type="domain" description="PAS" evidence="13">
    <location>
        <begin position="356"/>
        <end position="394"/>
    </location>
</feature>
<dbReference type="Gene3D" id="3.30.450.350">
    <property type="entry name" value="CHASE domain"/>
    <property type="match status" value="1"/>
</dbReference>
<dbReference type="GO" id="GO:0000156">
    <property type="term" value="F:phosphorelay response regulator activity"/>
    <property type="evidence" value="ECO:0007669"/>
    <property type="project" value="TreeGrafter"/>
</dbReference>
<evidence type="ECO:0000256" key="1">
    <source>
        <dbReference type="ARBA" id="ARBA00000085"/>
    </source>
</evidence>
<evidence type="ECO:0000259" key="14">
    <source>
        <dbReference type="PROSITE" id="PS50839"/>
    </source>
</evidence>
<dbReference type="CDD" id="cd00075">
    <property type="entry name" value="HATPase"/>
    <property type="match status" value="1"/>
</dbReference>
<dbReference type="PROSITE" id="PS50109">
    <property type="entry name" value="HIS_KIN"/>
    <property type="match status" value="1"/>
</dbReference>
<dbReference type="Pfam" id="PF13188">
    <property type="entry name" value="PAS_8"/>
    <property type="match status" value="1"/>
</dbReference>
<evidence type="ECO:0000256" key="8">
    <source>
        <dbReference type="ARBA" id="ARBA00022989"/>
    </source>
</evidence>
<keyword evidence="9" id="KW-0902">Two-component regulatory system</keyword>
<evidence type="ECO:0000259" key="13">
    <source>
        <dbReference type="PROSITE" id="PS50112"/>
    </source>
</evidence>
<dbReference type="AlphaFoldDB" id="A0A8J7GC58"/>
<evidence type="ECO:0000313" key="15">
    <source>
        <dbReference type="EMBL" id="MBG6134876.1"/>
    </source>
</evidence>
<dbReference type="Gene3D" id="3.30.450.20">
    <property type="entry name" value="PAS domain"/>
    <property type="match status" value="1"/>
</dbReference>
<keyword evidence="4" id="KW-0597">Phosphoprotein</keyword>
<dbReference type="CDD" id="cd00082">
    <property type="entry name" value="HisKA"/>
    <property type="match status" value="1"/>
</dbReference>
<dbReference type="Proteomes" id="UP000622552">
    <property type="component" value="Unassembled WGS sequence"/>
</dbReference>
<evidence type="ECO:0000256" key="6">
    <source>
        <dbReference type="ARBA" id="ARBA00022692"/>
    </source>
</evidence>
<dbReference type="PROSITE" id="PS50112">
    <property type="entry name" value="PAS"/>
    <property type="match status" value="1"/>
</dbReference>
<dbReference type="InterPro" id="IPR000014">
    <property type="entry name" value="PAS"/>
</dbReference>
<dbReference type="Pfam" id="PF00512">
    <property type="entry name" value="HisKA"/>
    <property type="match status" value="1"/>
</dbReference>
<protein>
    <recommendedName>
        <fullName evidence="11">Sensor-like histidine kinase SenX3</fullName>
        <ecNumber evidence="3">2.7.13.3</ecNumber>
    </recommendedName>
</protein>
<dbReference type="PROSITE" id="PS50839">
    <property type="entry name" value="CHASE"/>
    <property type="match status" value="1"/>
</dbReference>
<comment type="subcellular location">
    <subcellularLocation>
        <location evidence="2">Cell membrane</location>
    </subcellularLocation>
</comment>
<dbReference type="Gene3D" id="1.10.287.130">
    <property type="match status" value="1"/>
</dbReference>
<dbReference type="Pfam" id="PF02518">
    <property type="entry name" value="HATPase_c"/>
    <property type="match status" value="1"/>
</dbReference>
<dbReference type="Gene3D" id="3.30.565.10">
    <property type="entry name" value="Histidine kinase-like ATPase, C-terminal domain"/>
    <property type="match status" value="1"/>
</dbReference>
<accession>A0A8J7GC58</accession>
<evidence type="ECO:0000256" key="10">
    <source>
        <dbReference type="ARBA" id="ARBA00023136"/>
    </source>
</evidence>
<dbReference type="InterPro" id="IPR004358">
    <property type="entry name" value="Sig_transdc_His_kin-like_C"/>
</dbReference>
<dbReference type="SUPFAM" id="SSF47384">
    <property type="entry name" value="Homodimeric domain of signal transducing histidine kinase"/>
    <property type="match status" value="1"/>
</dbReference>
<dbReference type="EMBL" id="JADOUF010000001">
    <property type="protein sequence ID" value="MBG6134876.1"/>
    <property type="molecule type" value="Genomic_DNA"/>
</dbReference>
<feature type="domain" description="Histidine kinase" evidence="12">
    <location>
        <begin position="492"/>
        <end position="712"/>
    </location>
</feature>
<dbReference type="PANTHER" id="PTHR42878:SF13">
    <property type="entry name" value="HISTIDINE KINASE"/>
    <property type="match status" value="1"/>
</dbReference>
<dbReference type="GO" id="GO:0030295">
    <property type="term" value="F:protein kinase activator activity"/>
    <property type="evidence" value="ECO:0007669"/>
    <property type="project" value="TreeGrafter"/>
</dbReference>
<comment type="caution">
    <text evidence="15">The sequence shown here is derived from an EMBL/GenBank/DDBJ whole genome shotgun (WGS) entry which is preliminary data.</text>
</comment>
<evidence type="ECO:0000256" key="2">
    <source>
        <dbReference type="ARBA" id="ARBA00004236"/>
    </source>
</evidence>
<dbReference type="InterPro" id="IPR006189">
    <property type="entry name" value="CHASE_dom"/>
</dbReference>
<feature type="domain" description="CHASE" evidence="14">
    <location>
        <begin position="143"/>
        <end position="242"/>
    </location>
</feature>
<evidence type="ECO:0000256" key="5">
    <source>
        <dbReference type="ARBA" id="ARBA00022679"/>
    </source>
</evidence>
<dbReference type="GO" id="GO:0005886">
    <property type="term" value="C:plasma membrane"/>
    <property type="evidence" value="ECO:0007669"/>
    <property type="project" value="UniProtKB-SubCell"/>
</dbReference>
<keyword evidence="6" id="KW-0812">Transmembrane</keyword>
<dbReference type="GO" id="GO:0007234">
    <property type="term" value="P:osmosensory signaling via phosphorelay pathway"/>
    <property type="evidence" value="ECO:0007669"/>
    <property type="project" value="TreeGrafter"/>
</dbReference>
<keyword evidence="8" id="KW-1133">Transmembrane helix</keyword>
<comment type="catalytic activity">
    <reaction evidence="1">
        <text>ATP + protein L-histidine = ADP + protein N-phospho-L-histidine.</text>
        <dbReference type="EC" id="2.7.13.3"/>
    </reaction>
</comment>
<dbReference type="InterPro" id="IPR003594">
    <property type="entry name" value="HATPase_dom"/>
</dbReference>
<dbReference type="InterPro" id="IPR036890">
    <property type="entry name" value="HATPase_C_sf"/>
</dbReference>
<dbReference type="InterPro" id="IPR050351">
    <property type="entry name" value="BphY/WalK/GraS-like"/>
</dbReference>
<dbReference type="PANTHER" id="PTHR42878">
    <property type="entry name" value="TWO-COMPONENT HISTIDINE KINASE"/>
    <property type="match status" value="1"/>
</dbReference>
<dbReference type="SMART" id="SM00388">
    <property type="entry name" value="HisKA"/>
    <property type="match status" value="1"/>
</dbReference>
<reference evidence="15" key="1">
    <citation type="submission" date="2020-11" db="EMBL/GenBank/DDBJ databases">
        <title>Sequencing the genomes of 1000 actinobacteria strains.</title>
        <authorList>
            <person name="Klenk H.-P."/>
        </authorList>
    </citation>
    <scope>NUCLEOTIDE SEQUENCE</scope>
    <source>
        <strain evidence="15">DSM 45356</strain>
    </source>
</reference>
<dbReference type="InterPro" id="IPR036097">
    <property type="entry name" value="HisK_dim/P_sf"/>
</dbReference>
<dbReference type="RefSeq" id="WP_197002060.1">
    <property type="nucleotide sequence ID" value="NZ_BONS01000004.1"/>
</dbReference>
<dbReference type="InterPro" id="IPR005467">
    <property type="entry name" value="His_kinase_dom"/>
</dbReference>
<dbReference type="InterPro" id="IPR035965">
    <property type="entry name" value="PAS-like_dom_sf"/>
</dbReference>
<evidence type="ECO:0000256" key="9">
    <source>
        <dbReference type="ARBA" id="ARBA00023012"/>
    </source>
</evidence>
<dbReference type="SUPFAM" id="SSF55874">
    <property type="entry name" value="ATPase domain of HSP90 chaperone/DNA topoisomerase II/histidine kinase"/>
    <property type="match status" value="1"/>
</dbReference>
<evidence type="ECO:0000313" key="16">
    <source>
        <dbReference type="Proteomes" id="UP000622552"/>
    </source>
</evidence>